<dbReference type="GO" id="GO:0007035">
    <property type="term" value="P:vacuolar acidification"/>
    <property type="evidence" value="ECO:0007669"/>
    <property type="project" value="TreeGrafter"/>
</dbReference>
<gene>
    <name evidence="1" type="ORF">HPB48_001855</name>
</gene>
<dbReference type="VEuPathDB" id="VectorBase:HLOH_059117"/>
<proteinExistence type="predicted"/>
<evidence type="ECO:0000313" key="1">
    <source>
        <dbReference type="EMBL" id="KAH9369978.1"/>
    </source>
</evidence>
<dbReference type="EMBL" id="JABSTR010000005">
    <property type="protein sequence ID" value="KAH9369978.1"/>
    <property type="molecule type" value="Genomic_DNA"/>
</dbReference>
<keyword evidence="2" id="KW-1185">Reference proteome</keyword>
<dbReference type="AlphaFoldDB" id="A0A9J6G395"/>
<sequence>MMNISLPLSFYIIEEAQDQNRIETLDIMAQQLKFMACLKIMMEELSTLATGFEVDGGQLRHQLYVWLERCVAALKELCQYGATMQQSRNSSGGHHPVLGASRGMDCSCTSFYSGGLRPVPTLHAILVADKQDFEAKLVRAARRKLWLKANEALLRTLLSYTGLHGAHGGGLAAVRMELNLLLQELQQDRSQQQLLSPLPFPTTLPLLAASVACQKTVVADPVRLLQLMAQDILLTVIDLQEPPGVATSASTFSRVSVLWDLGTSLSACIYQALCDSDSFGLKGQQGSNRGLDVEDCLSLSVVYQNSHLLAGHATRRSLLANSEEPLQPATLPSKWPGVQSLRALMARDKDEDGPRLHTLLCESFVAVYLSQLIHALASCDCHVLYRLVGQRFTQRTWSALFGGGAKKLLRVSTAASSGAAYPHVRTSTRE</sequence>
<organism evidence="1 2">
    <name type="scientific">Haemaphysalis longicornis</name>
    <name type="common">Bush tick</name>
    <dbReference type="NCBI Taxonomy" id="44386"/>
    <lineage>
        <taxon>Eukaryota</taxon>
        <taxon>Metazoa</taxon>
        <taxon>Ecdysozoa</taxon>
        <taxon>Arthropoda</taxon>
        <taxon>Chelicerata</taxon>
        <taxon>Arachnida</taxon>
        <taxon>Acari</taxon>
        <taxon>Parasitiformes</taxon>
        <taxon>Ixodida</taxon>
        <taxon>Ixodoidea</taxon>
        <taxon>Ixodidae</taxon>
        <taxon>Haemaphysalinae</taxon>
        <taxon>Haemaphysalis</taxon>
    </lineage>
</organism>
<reference evidence="1 2" key="1">
    <citation type="journal article" date="2020" name="Cell">
        <title>Large-Scale Comparative Analyses of Tick Genomes Elucidate Their Genetic Diversity and Vector Capacities.</title>
        <authorList>
            <consortium name="Tick Genome and Microbiome Consortium (TIGMIC)"/>
            <person name="Jia N."/>
            <person name="Wang J."/>
            <person name="Shi W."/>
            <person name="Du L."/>
            <person name="Sun Y."/>
            <person name="Zhan W."/>
            <person name="Jiang J.F."/>
            <person name="Wang Q."/>
            <person name="Zhang B."/>
            <person name="Ji P."/>
            <person name="Bell-Sakyi L."/>
            <person name="Cui X.M."/>
            <person name="Yuan T.T."/>
            <person name="Jiang B.G."/>
            <person name="Yang W.F."/>
            <person name="Lam T.T."/>
            <person name="Chang Q.C."/>
            <person name="Ding S.J."/>
            <person name="Wang X.J."/>
            <person name="Zhu J.G."/>
            <person name="Ruan X.D."/>
            <person name="Zhao L."/>
            <person name="Wei J.T."/>
            <person name="Ye R.Z."/>
            <person name="Que T.C."/>
            <person name="Du C.H."/>
            <person name="Zhou Y.H."/>
            <person name="Cheng J.X."/>
            <person name="Dai P.F."/>
            <person name="Guo W.B."/>
            <person name="Han X.H."/>
            <person name="Huang E.J."/>
            <person name="Li L.F."/>
            <person name="Wei W."/>
            <person name="Gao Y.C."/>
            <person name="Liu J.Z."/>
            <person name="Shao H.Z."/>
            <person name="Wang X."/>
            <person name="Wang C.C."/>
            <person name="Yang T.C."/>
            <person name="Huo Q.B."/>
            <person name="Li W."/>
            <person name="Chen H.Y."/>
            <person name="Chen S.E."/>
            <person name="Zhou L.G."/>
            <person name="Ni X.B."/>
            <person name="Tian J.H."/>
            <person name="Sheng Y."/>
            <person name="Liu T."/>
            <person name="Pan Y.S."/>
            <person name="Xia L.Y."/>
            <person name="Li J."/>
            <person name="Zhao F."/>
            <person name="Cao W.C."/>
        </authorList>
    </citation>
    <scope>NUCLEOTIDE SEQUENCE [LARGE SCALE GENOMIC DNA]</scope>
    <source>
        <strain evidence="1">HaeL-2018</strain>
    </source>
</reference>
<dbReference type="Proteomes" id="UP000821853">
    <property type="component" value="Chromosome 3"/>
</dbReference>
<accession>A0A9J6G395</accession>
<dbReference type="OrthoDB" id="6428009at2759"/>
<dbReference type="PANTHER" id="PTHR13950:SF9">
    <property type="entry name" value="RABCONNECTIN-3A"/>
    <property type="match status" value="1"/>
</dbReference>
<comment type="caution">
    <text evidence="1">The sequence shown here is derived from an EMBL/GenBank/DDBJ whole genome shotgun (WGS) entry which is preliminary data.</text>
</comment>
<dbReference type="InterPro" id="IPR052208">
    <property type="entry name" value="DmX-like/RAVE_component"/>
</dbReference>
<dbReference type="PANTHER" id="PTHR13950">
    <property type="entry name" value="RABCONNECTIN-RELATED"/>
    <property type="match status" value="1"/>
</dbReference>
<dbReference type="GO" id="GO:0043291">
    <property type="term" value="C:RAVE complex"/>
    <property type="evidence" value="ECO:0007669"/>
    <property type="project" value="TreeGrafter"/>
</dbReference>
<protein>
    <submittedName>
        <fullName evidence="1">Uncharacterized protein</fullName>
    </submittedName>
</protein>
<evidence type="ECO:0000313" key="2">
    <source>
        <dbReference type="Proteomes" id="UP000821853"/>
    </source>
</evidence>
<name>A0A9J6G395_HAELO</name>